<sequence>MQELASLVLVALLLVAFLLDSASAFVVRKDHSSLVLFATTRRYGPPLGDDFFESPRVQKEKDQTQAREFRSLLDKVLTALESDRPEHIPSLLTKHAELLLRMPGHVVTELVQEALQNDNTDKAKVEEALEMIVSFVEDFVEQSKQLDDQHKQLLGKIIRTMTTLSKSQTERQREESLDQFLQEHRHEFTRGFLRHLEGECDRIQSAPSVTPDSLKLKETLLVIHARILEEMAVDCLGEGALVLGQLIAYDDKIERIAVLEAGLQVRGVEFAQELAALTQEALEGFQQQQVDPDLVTRVQEIDQRVQEFVEENGTFQ</sequence>
<dbReference type="Proteomes" id="UP001153069">
    <property type="component" value="Unassembled WGS sequence"/>
</dbReference>
<protein>
    <submittedName>
        <fullName evidence="2">Uncharacterized protein</fullName>
    </submittedName>
</protein>
<dbReference type="OrthoDB" id="46156at2759"/>
<keyword evidence="3" id="KW-1185">Reference proteome</keyword>
<gene>
    <name evidence="2" type="ORF">SEMRO_133_G062880.1</name>
</gene>
<keyword evidence="1" id="KW-0732">Signal</keyword>
<evidence type="ECO:0000256" key="1">
    <source>
        <dbReference type="SAM" id="SignalP"/>
    </source>
</evidence>
<reference evidence="2" key="1">
    <citation type="submission" date="2020-06" db="EMBL/GenBank/DDBJ databases">
        <authorList>
            <consortium name="Plant Systems Biology data submission"/>
        </authorList>
    </citation>
    <scope>NUCLEOTIDE SEQUENCE</scope>
    <source>
        <strain evidence="2">D6</strain>
    </source>
</reference>
<feature type="chain" id="PRO_5040177085" evidence="1">
    <location>
        <begin position="25"/>
        <end position="316"/>
    </location>
</feature>
<feature type="signal peptide" evidence="1">
    <location>
        <begin position="1"/>
        <end position="24"/>
    </location>
</feature>
<proteinExistence type="predicted"/>
<dbReference type="EMBL" id="CAICTM010000132">
    <property type="protein sequence ID" value="CAB9502303.1"/>
    <property type="molecule type" value="Genomic_DNA"/>
</dbReference>
<comment type="caution">
    <text evidence="2">The sequence shown here is derived from an EMBL/GenBank/DDBJ whole genome shotgun (WGS) entry which is preliminary data.</text>
</comment>
<evidence type="ECO:0000313" key="2">
    <source>
        <dbReference type="EMBL" id="CAB9502303.1"/>
    </source>
</evidence>
<accession>A0A9N8HA09</accession>
<dbReference type="AlphaFoldDB" id="A0A9N8HA09"/>
<evidence type="ECO:0000313" key="3">
    <source>
        <dbReference type="Proteomes" id="UP001153069"/>
    </source>
</evidence>
<organism evidence="2 3">
    <name type="scientific">Seminavis robusta</name>
    <dbReference type="NCBI Taxonomy" id="568900"/>
    <lineage>
        <taxon>Eukaryota</taxon>
        <taxon>Sar</taxon>
        <taxon>Stramenopiles</taxon>
        <taxon>Ochrophyta</taxon>
        <taxon>Bacillariophyta</taxon>
        <taxon>Bacillariophyceae</taxon>
        <taxon>Bacillariophycidae</taxon>
        <taxon>Naviculales</taxon>
        <taxon>Naviculaceae</taxon>
        <taxon>Seminavis</taxon>
    </lineage>
</organism>
<name>A0A9N8HA09_9STRA</name>